<dbReference type="EMBL" id="ML208276">
    <property type="protein sequence ID" value="TFK73429.1"/>
    <property type="molecule type" value="Genomic_DNA"/>
</dbReference>
<name>A0ACD3B6V7_9AGAR</name>
<evidence type="ECO:0000313" key="1">
    <source>
        <dbReference type="EMBL" id="TFK73429.1"/>
    </source>
</evidence>
<protein>
    <submittedName>
        <fullName evidence="1">Uncharacterized protein</fullName>
    </submittedName>
</protein>
<gene>
    <name evidence="1" type="ORF">BDN72DRAFT_202280</name>
</gene>
<accession>A0ACD3B6V7</accession>
<keyword evidence="2" id="KW-1185">Reference proteome</keyword>
<proteinExistence type="predicted"/>
<evidence type="ECO:0000313" key="2">
    <source>
        <dbReference type="Proteomes" id="UP000308600"/>
    </source>
</evidence>
<dbReference type="Proteomes" id="UP000308600">
    <property type="component" value="Unassembled WGS sequence"/>
</dbReference>
<sequence length="451" mass="50256">MSADGIKPEGRRDFTWPCSTRGVASGFRKANFDSAFKRSSLAPSWTVFNPGVSIAQLPDDIIDLIVGNLSHVRDFRSCSLLDHRWLPHAQSRLFKAFLCLMHRAPCTIYCKAKAQSLENIIKKSPHIAHYFRTLSIELNSEPIQLCAAGSVSFLLPRMTNLREIRLVCFGPQVLDWSTLATSHANLFLDCFRRSALCHLSIEPIANLPALVLDEVHFLISLRLHKTSLSPMAVEAKQNTSSPFHTTTSLLPLEDFHFQSHSSDAEGRTASLLLQRLAGPSVDTFARLRRLRFYVRSQEDGFLLSVLRDSASSLRDLVLDIESPTQGLGAAFQMLTCLESLVLTFYNITDFSHVPKDCSRLLRSLAKAVCPLSKFHLLLIPRLHSKSFLNAQESAWNELNFAILHWVSLGTLRQVNVGSIGLIQLRIAQPSHFLRQCLSGVDAAGILNVSSA</sequence>
<organism evidence="1 2">
    <name type="scientific">Pluteus cervinus</name>
    <dbReference type="NCBI Taxonomy" id="181527"/>
    <lineage>
        <taxon>Eukaryota</taxon>
        <taxon>Fungi</taxon>
        <taxon>Dikarya</taxon>
        <taxon>Basidiomycota</taxon>
        <taxon>Agaricomycotina</taxon>
        <taxon>Agaricomycetes</taxon>
        <taxon>Agaricomycetidae</taxon>
        <taxon>Agaricales</taxon>
        <taxon>Pluteineae</taxon>
        <taxon>Pluteaceae</taxon>
        <taxon>Pluteus</taxon>
    </lineage>
</organism>
<reference evidence="1 2" key="1">
    <citation type="journal article" date="2019" name="Nat. Ecol. Evol.">
        <title>Megaphylogeny resolves global patterns of mushroom evolution.</title>
        <authorList>
            <person name="Varga T."/>
            <person name="Krizsan K."/>
            <person name="Foldi C."/>
            <person name="Dima B."/>
            <person name="Sanchez-Garcia M."/>
            <person name="Sanchez-Ramirez S."/>
            <person name="Szollosi G.J."/>
            <person name="Szarkandi J.G."/>
            <person name="Papp V."/>
            <person name="Albert L."/>
            <person name="Andreopoulos W."/>
            <person name="Angelini C."/>
            <person name="Antonin V."/>
            <person name="Barry K.W."/>
            <person name="Bougher N.L."/>
            <person name="Buchanan P."/>
            <person name="Buyck B."/>
            <person name="Bense V."/>
            <person name="Catcheside P."/>
            <person name="Chovatia M."/>
            <person name="Cooper J."/>
            <person name="Damon W."/>
            <person name="Desjardin D."/>
            <person name="Finy P."/>
            <person name="Geml J."/>
            <person name="Haridas S."/>
            <person name="Hughes K."/>
            <person name="Justo A."/>
            <person name="Karasinski D."/>
            <person name="Kautmanova I."/>
            <person name="Kiss B."/>
            <person name="Kocsube S."/>
            <person name="Kotiranta H."/>
            <person name="LaButti K.M."/>
            <person name="Lechner B.E."/>
            <person name="Liimatainen K."/>
            <person name="Lipzen A."/>
            <person name="Lukacs Z."/>
            <person name="Mihaltcheva S."/>
            <person name="Morgado L.N."/>
            <person name="Niskanen T."/>
            <person name="Noordeloos M.E."/>
            <person name="Ohm R.A."/>
            <person name="Ortiz-Santana B."/>
            <person name="Ovrebo C."/>
            <person name="Racz N."/>
            <person name="Riley R."/>
            <person name="Savchenko A."/>
            <person name="Shiryaev A."/>
            <person name="Soop K."/>
            <person name="Spirin V."/>
            <person name="Szebenyi C."/>
            <person name="Tomsovsky M."/>
            <person name="Tulloss R.E."/>
            <person name="Uehling J."/>
            <person name="Grigoriev I.V."/>
            <person name="Vagvolgyi C."/>
            <person name="Papp T."/>
            <person name="Martin F.M."/>
            <person name="Miettinen O."/>
            <person name="Hibbett D.S."/>
            <person name="Nagy L.G."/>
        </authorList>
    </citation>
    <scope>NUCLEOTIDE SEQUENCE [LARGE SCALE GENOMIC DNA]</scope>
    <source>
        <strain evidence="1 2">NL-1719</strain>
    </source>
</reference>